<keyword evidence="4" id="KW-1185">Reference proteome</keyword>
<feature type="chain" id="PRO_5047167359" description="F-box domain-containing protein" evidence="2">
    <location>
        <begin position="25"/>
        <end position="540"/>
    </location>
</feature>
<organism evidence="3 4">
    <name type="scientific">Mycena chlorophos</name>
    <name type="common">Agaric fungus</name>
    <name type="synonym">Agaricus chlorophos</name>
    <dbReference type="NCBI Taxonomy" id="658473"/>
    <lineage>
        <taxon>Eukaryota</taxon>
        <taxon>Fungi</taxon>
        <taxon>Dikarya</taxon>
        <taxon>Basidiomycota</taxon>
        <taxon>Agaricomycotina</taxon>
        <taxon>Agaricomycetes</taxon>
        <taxon>Agaricomycetidae</taxon>
        <taxon>Agaricales</taxon>
        <taxon>Marasmiineae</taxon>
        <taxon>Mycenaceae</taxon>
        <taxon>Mycena</taxon>
    </lineage>
</organism>
<dbReference type="EMBL" id="DF844481">
    <property type="protein sequence ID" value="GAT48355.1"/>
    <property type="molecule type" value="Genomic_DNA"/>
</dbReference>
<feature type="compositionally biased region" description="Low complexity" evidence="1">
    <location>
        <begin position="529"/>
        <end position="540"/>
    </location>
</feature>
<reference evidence="3" key="1">
    <citation type="submission" date="2014-09" db="EMBL/GenBank/DDBJ databases">
        <title>Genome sequence of the luminous mushroom Mycena chlorophos for searching fungal bioluminescence genes.</title>
        <authorList>
            <person name="Tanaka Y."/>
            <person name="Kasuga D."/>
            <person name="Oba Y."/>
            <person name="Hase S."/>
            <person name="Sato K."/>
            <person name="Oba Y."/>
            <person name="Sakakibara Y."/>
        </authorList>
    </citation>
    <scope>NUCLEOTIDE SEQUENCE</scope>
</reference>
<evidence type="ECO:0008006" key="5">
    <source>
        <dbReference type="Google" id="ProtNLM"/>
    </source>
</evidence>
<feature type="compositionally biased region" description="Acidic residues" evidence="1">
    <location>
        <begin position="499"/>
        <end position="520"/>
    </location>
</feature>
<proteinExistence type="predicted"/>
<keyword evidence="2" id="KW-0732">Signal</keyword>
<protein>
    <recommendedName>
        <fullName evidence="5">F-box domain-containing protein</fullName>
    </recommendedName>
</protein>
<evidence type="ECO:0000256" key="1">
    <source>
        <dbReference type="SAM" id="MobiDB-lite"/>
    </source>
</evidence>
<gene>
    <name evidence="3" type="ORF">MCHLO_05769</name>
</gene>
<feature type="signal peptide" evidence="2">
    <location>
        <begin position="1"/>
        <end position="24"/>
    </location>
</feature>
<name>A0ABQ0LB64_MYCCL</name>
<feature type="region of interest" description="Disordered" evidence="1">
    <location>
        <begin position="497"/>
        <end position="540"/>
    </location>
</feature>
<dbReference type="Proteomes" id="UP000815677">
    <property type="component" value="Unassembled WGS sequence"/>
</dbReference>
<evidence type="ECO:0000256" key="2">
    <source>
        <dbReference type="SAM" id="SignalP"/>
    </source>
</evidence>
<evidence type="ECO:0000313" key="4">
    <source>
        <dbReference type="Proteomes" id="UP000815677"/>
    </source>
</evidence>
<evidence type="ECO:0000313" key="3">
    <source>
        <dbReference type="EMBL" id="GAT48355.1"/>
    </source>
</evidence>
<sequence>MLSSGIHALPVELLSSIFVLGSEAQYATHNKDSPFLLRPDEDFSLRSGCTASADFQLLVSHVCRHWRQVALRMSCLWTRLHFREPTHILRAEEFLQRVSPNHSLDILVDTVSPEEHIPGINLCREEMNTIFTLITPHVARWRSFHLKVRANECKLIARKALSTCGPAPRLETLQLYHFEDYRTAHNLYIATYRDPVVIFNNVLPSLKNVSLIGVNLPWAHAPYLKQLDALELALHPDNIRPPFDAWDAMLRGSGRLRRLLLHYSGPRAASVPSVSADGGPQKRICVPTLEELSLTDLDPEHLTTMLRTLELPHLATLSMDLPEQDFTAAVRLIASPLSPLPLAALHTLRISALECTQADALAALIRGVVGLRVLELDFSRIGGAKEAICEVFFETVVVRDDAAEANGSENEAMAARRIPVLRQLEEARLLGLQGAKLRELIAFRSGFVSASASCRYAMETALATLPRFLVRWNASRPRRGRDAVLDELVANGKVCVVDVDGDDEEDEEDIDDESVDDDGDSGSAHAGPDTSDSGSADSDD</sequence>
<accession>A0ABQ0LB64</accession>